<comment type="caution">
    <text evidence="1">The sequence shown here is derived from an EMBL/GenBank/DDBJ whole genome shotgun (WGS) entry which is preliminary data.</text>
</comment>
<protein>
    <submittedName>
        <fullName evidence="1">Uncharacterized protein</fullName>
    </submittedName>
</protein>
<name>A0A7J7WHQ4_MYOMY</name>
<reference evidence="1 2" key="1">
    <citation type="journal article" date="2020" name="Nature">
        <title>Six reference-quality genomes reveal evolution of bat adaptations.</title>
        <authorList>
            <person name="Jebb D."/>
            <person name="Huang Z."/>
            <person name="Pippel M."/>
            <person name="Hughes G.M."/>
            <person name="Lavrichenko K."/>
            <person name="Devanna P."/>
            <person name="Winkler S."/>
            <person name="Jermiin L.S."/>
            <person name="Skirmuntt E.C."/>
            <person name="Katzourakis A."/>
            <person name="Burkitt-Gray L."/>
            <person name="Ray D.A."/>
            <person name="Sullivan K.A.M."/>
            <person name="Roscito J.G."/>
            <person name="Kirilenko B.M."/>
            <person name="Davalos L.M."/>
            <person name="Corthals A.P."/>
            <person name="Power M.L."/>
            <person name="Jones G."/>
            <person name="Ransome R.D."/>
            <person name="Dechmann D.K.N."/>
            <person name="Locatelli A.G."/>
            <person name="Puechmaille S.J."/>
            <person name="Fedrigo O."/>
            <person name="Jarvis E.D."/>
            <person name="Hiller M."/>
            <person name="Vernes S.C."/>
            <person name="Myers E.W."/>
            <person name="Teeling E.C."/>
        </authorList>
    </citation>
    <scope>NUCLEOTIDE SEQUENCE [LARGE SCALE GENOMIC DNA]</scope>
    <source>
        <strain evidence="1">MMyoMyo1</strain>
        <tissue evidence="1">Flight muscle</tissue>
    </source>
</reference>
<keyword evidence="2" id="KW-1185">Reference proteome</keyword>
<sequence length="126" mass="14228">MDCFQAEALSVTVRLYFCSSLSEVRRAISRGGCFFILDLRGKSYRNKLAYTKPLRLDHLLPWHKPVKVNTRPQRNNMKGELEKIDLAIIWGGDSGTFQHAVLIVLVVSLALGASLPKILCNLLSWK</sequence>
<dbReference type="AlphaFoldDB" id="A0A7J7WHQ4"/>
<gene>
    <name evidence="1" type="ORF">mMyoMyo1_012133</name>
</gene>
<dbReference type="Proteomes" id="UP000527355">
    <property type="component" value="Unassembled WGS sequence"/>
</dbReference>
<evidence type="ECO:0000313" key="1">
    <source>
        <dbReference type="EMBL" id="KAF6336944.1"/>
    </source>
</evidence>
<accession>A0A7J7WHQ4</accession>
<evidence type="ECO:0000313" key="2">
    <source>
        <dbReference type="Proteomes" id="UP000527355"/>
    </source>
</evidence>
<proteinExistence type="predicted"/>
<organism evidence="1 2">
    <name type="scientific">Myotis myotis</name>
    <name type="common">Greater mouse-eared bat</name>
    <name type="synonym">Vespertilio myotis</name>
    <dbReference type="NCBI Taxonomy" id="51298"/>
    <lineage>
        <taxon>Eukaryota</taxon>
        <taxon>Metazoa</taxon>
        <taxon>Chordata</taxon>
        <taxon>Craniata</taxon>
        <taxon>Vertebrata</taxon>
        <taxon>Euteleostomi</taxon>
        <taxon>Mammalia</taxon>
        <taxon>Eutheria</taxon>
        <taxon>Laurasiatheria</taxon>
        <taxon>Chiroptera</taxon>
        <taxon>Yangochiroptera</taxon>
        <taxon>Vespertilionidae</taxon>
        <taxon>Myotis</taxon>
    </lineage>
</organism>
<dbReference type="EMBL" id="JABWUV010000008">
    <property type="protein sequence ID" value="KAF6336944.1"/>
    <property type="molecule type" value="Genomic_DNA"/>
</dbReference>